<evidence type="ECO:0000256" key="2">
    <source>
        <dbReference type="ARBA" id="ARBA00022741"/>
    </source>
</evidence>
<keyword evidence="6" id="KW-0175">Coiled coil</keyword>
<keyword evidence="3" id="KW-0378">Hydrolase</keyword>
<dbReference type="RefSeq" id="WP_283763745.1">
    <property type="nucleotide sequence ID" value="NZ_JAQPOK010000122.1"/>
</dbReference>
<dbReference type="PANTHER" id="PTHR10465:SF0">
    <property type="entry name" value="SARCALUMENIN"/>
    <property type="match status" value="1"/>
</dbReference>
<dbReference type="Gene3D" id="3.40.50.300">
    <property type="entry name" value="P-loop containing nucleotide triphosphate hydrolases"/>
    <property type="match status" value="1"/>
</dbReference>
<reference evidence="8 9" key="1">
    <citation type="submission" date="2023-01" db="EMBL/GenBank/DDBJ databases">
        <title>Novel diversity within Roseofilum (Cyanobacteria; Desertifilaceae) from marine benthic mats with descriptions of four novel species.</title>
        <authorList>
            <person name="Wang Y."/>
            <person name="Berthold D.E."/>
            <person name="Hu J."/>
            <person name="Lefler F.W."/>
            <person name="Laughinghouse H.D. IV."/>
        </authorList>
    </citation>
    <scope>NUCLEOTIDE SEQUENCE [LARGE SCALE GENOMIC DNA]</scope>
    <source>
        <strain evidence="8 9">BLCC-M91</strain>
    </source>
</reference>
<organism evidence="8 9">
    <name type="scientific">Roseofilum halophilum BLCC-M91</name>
    <dbReference type="NCBI Taxonomy" id="3022259"/>
    <lineage>
        <taxon>Bacteria</taxon>
        <taxon>Bacillati</taxon>
        <taxon>Cyanobacteriota</taxon>
        <taxon>Cyanophyceae</taxon>
        <taxon>Desertifilales</taxon>
        <taxon>Desertifilaceae</taxon>
        <taxon>Roseofilum</taxon>
        <taxon>Roseofilum halophilum</taxon>
    </lineage>
</organism>
<comment type="caution">
    <text evidence="8">The sequence shown here is derived from an EMBL/GenBank/DDBJ whole genome shotgun (WGS) entry which is preliminary data.</text>
</comment>
<dbReference type="InterPro" id="IPR027094">
    <property type="entry name" value="Mitofusin_fam"/>
</dbReference>
<keyword evidence="2" id="KW-0547">Nucleotide-binding</keyword>
<proteinExistence type="predicted"/>
<dbReference type="Proteomes" id="UP001231370">
    <property type="component" value="Unassembled WGS sequence"/>
</dbReference>
<keyword evidence="4" id="KW-0342">GTP-binding</keyword>
<evidence type="ECO:0000313" key="8">
    <source>
        <dbReference type="EMBL" id="MDJ1180444.1"/>
    </source>
</evidence>
<dbReference type="SUPFAM" id="SSF52540">
    <property type="entry name" value="P-loop containing nucleoside triphosphate hydrolases"/>
    <property type="match status" value="1"/>
</dbReference>
<evidence type="ECO:0000256" key="1">
    <source>
        <dbReference type="ARBA" id="ARBA00004370"/>
    </source>
</evidence>
<dbReference type="EMBL" id="JAQPOK010000122">
    <property type="protein sequence ID" value="MDJ1180444.1"/>
    <property type="molecule type" value="Genomic_DNA"/>
</dbReference>
<name>A0ABT7BML3_9CYAN</name>
<evidence type="ECO:0000259" key="7">
    <source>
        <dbReference type="Pfam" id="PF00350"/>
    </source>
</evidence>
<keyword evidence="5" id="KW-0472">Membrane</keyword>
<feature type="domain" description="Dynamin N-terminal" evidence="7">
    <location>
        <begin position="80"/>
        <end position="305"/>
    </location>
</feature>
<evidence type="ECO:0000256" key="5">
    <source>
        <dbReference type="ARBA" id="ARBA00023136"/>
    </source>
</evidence>
<evidence type="ECO:0000256" key="6">
    <source>
        <dbReference type="SAM" id="Coils"/>
    </source>
</evidence>
<comment type="subcellular location">
    <subcellularLocation>
        <location evidence="1">Membrane</location>
    </subcellularLocation>
</comment>
<protein>
    <submittedName>
        <fullName evidence="8">Dynamin family protein</fullName>
    </submittedName>
</protein>
<dbReference type="PANTHER" id="PTHR10465">
    <property type="entry name" value="TRANSMEMBRANE GTPASE FZO1"/>
    <property type="match status" value="1"/>
</dbReference>
<keyword evidence="9" id="KW-1185">Reference proteome</keyword>
<dbReference type="InterPro" id="IPR027417">
    <property type="entry name" value="P-loop_NTPase"/>
</dbReference>
<evidence type="ECO:0000256" key="4">
    <source>
        <dbReference type="ARBA" id="ARBA00023134"/>
    </source>
</evidence>
<evidence type="ECO:0000313" key="9">
    <source>
        <dbReference type="Proteomes" id="UP001231370"/>
    </source>
</evidence>
<gene>
    <name evidence="8" type="ORF">PJF56_16395</name>
</gene>
<dbReference type="InterPro" id="IPR045063">
    <property type="entry name" value="Dynamin_N"/>
</dbReference>
<accession>A0ABT7BML3</accession>
<feature type="coiled-coil region" evidence="6">
    <location>
        <begin position="493"/>
        <end position="532"/>
    </location>
</feature>
<dbReference type="Pfam" id="PF00350">
    <property type="entry name" value="Dynamin_N"/>
    <property type="match status" value="1"/>
</dbReference>
<evidence type="ECO:0000256" key="3">
    <source>
        <dbReference type="ARBA" id="ARBA00022801"/>
    </source>
</evidence>
<sequence length="782" mass="89813">MVTSSSPLDNLHDTIKGYLPDATEDQIKRFAHQFQRLQELEKYFSQYPEDLERWKDKSGFPINEFARAIKALDYQRPYRIAMIGLTGAGKSTLLNALLGRSLVLMKDIGKPATGAALEIFLDVSQRGIEKADVSYRKESNIRELIKDFVERYQLDASGLTGNLDAGFATALRQLQPQNSLTERERREFEELRNTLADIVIQSANNGNHSLRTEFFLSNSTDVQELMNLIDENSQLNSENNPQRRIGLVKSVTYHIKPHSNLNGLATLHLPGNVCLVDLPGLDGTPLHDIIISEGIKDADAVVFILRPPRILGRGDAYLLNRVRKYISLEGSSESGDRIFLVLNARDSIMVDDRRTPDNLPRDMQDLMDLLVPNYARYFSDRGGEYPYFLTSAWAAYAAQKQLNGEPIKDIQTYESVKLKLGVQGRGDREVLEASQVPKLAEELTKFAREHRIEGQIRDGKSAVDSIIEWLIDSFKKDSQIRDRRGTSYLTEKREEIIKKRQKEQERLVKQIRESQESRLENLRSQLAKIAQSICDRCDRAIQEKMPELWKTSFLDVEDRLGRQNIAKLGYECILTETQINLWYELTHEVPDMAKKLVRAYTDQIATSQIAEKIARGCYNYVDVSLLHSTIQEKIDENMHRNLPEIARRIAITQMTDPALYFTAMDANGHPEKKQLFDRLAQIPRQPEVSSQNFTAFITEIRKIYEKFVSPYCIVGLLNVYRYEMIVIEDSLLDYIKQMFHKIRYSNDPILNAAINESLSDDPNWKRLELIQQKLAILETIKS</sequence>